<evidence type="ECO:0000256" key="2">
    <source>
        <dbReference type="ARBA" id="ARBA00012438"/>
    </source>
</evidence>
<protein>
    <recommendedName>
        <fullName evidence="2">histidine kinase</fullName>
        <ecNumber evidence="2">2.7.13.3</ecNumber>
    </recommendedName>
</protein>
<evidence type="ECO:0000256" key="7">
    <source>
        <dbReference type="ARBA" id="ARBA00022840"/>
    </source>
</evidence>
<evidence type="ECO:0000256" key="3">
    <source>
        <dbReference type="ARBA" id="ARBA00022553"/>
    </source>
</evidence>
<dbReference type="AlphaFoldDB" id="A0A918PJZ0"/>
<feature type="transmembrane region" description="Helical" evidence="10">
    <location>
        <begin position="215"/>
        <end position="233"/>
    </location>
</feature>
<evidence type="ECO:0000256" key="9">
    <source>
        <dbReference type="SAM" id="MobiDB-lite"/>
    </source>
</evidence>
<dbReference type="PANTHER" id="PTHR24421:SF10">
    <property type="entry name" value="NITRATE_NITRITE SENSOR PROTEIN NARQ"/>
    <property type="match status" value="1"/>
</dbReference>
<dbReference type="Gene3D" id="3.30.565.10">
    <property type="entry name" value="Histidine kinase-like ATPase, C-terminal domain"/>
    <property type="match status" value="1"/>
</dbReference>
<evidence type="ECO:0000256" key="1">
    <source>
        <dbReference type="ARBA" id="ARBA00000085"/>
    </source>
</evidence>
<dbReference type="EC" id="2.7.13.3" evidence="2"/>
<dbReference type="CDD" id="cd16917">
    <property type="entry name" value="HATPase_UhpB-NarQ-NarX-like"/>
    <property type="match status" value="1"/>
</dbReference>
<keyword evidence="3" id="KW-0597">Phosphoprotein</keyword>
<evidence type="ECO:0000259" key="11">
    <source>
        <dbReference type="Pfam" id="PF02518"/>
    </source>
</evidence>
<proteinExistence type="predicted"/>
<feature type="region of interest" description="Disordered" evidence="9">
    <location>
        <begin position="1"/>
        <end position="31"/>
    </location>
</feature>
<gene>
    <name evidence="13" type="ORF">GCM10010365_36760</name>
</gene>
<evidence type="ECO:0000256" key="5">
    <source>
        <dbReference type="ARBA" id="ARBA00022741"/>
    </source>
</evidence>
<evidence type="ECO:0000259" key="12">
    <source>
        <dbReference type="Pfam" id="PF07730"/>
    </source>
</evidence>
<evidence type="ECO:0000256" key="10">
    <source>
        <dbReference type="SAM" id="Phobius"/>
    </source>
</evidence>
<name>A0A918PJZ0_9ACTN</name>
<dbReference type="SUPFAM" id="SSF55874">
    <property type="entry name" value="ATPase domain of HSP90 chaperone/DNA topoisomerase II/histidine kinase"/>
    <property type="match status" value="1"/>
</dbReference>
<keyword evidence="4" id="KW-0808">Transferase</keyword>
<dbReference type="PANTHER" id="PTHR24421">
    <property type="entry name" value="NITRATE/NITRITE SENSOR PROTEIN NARX-RELATED"/>
    <property type="match status" value="1"/>
</dbReference>
<dbReference type="InterPro" id="IPR050482">
    <property type="entry name" value="Sensor_HK_TwoCompSys"/>
</dbReference>
<feature type="domain" description="Signal transduction histidine kinase subgroup 3 dimerisation and phosphoacceptor" evidence="12">
    <location>
        <begin position="277"/>
        <end position="341"/>
    </location>
</feature>
<dbReference type="Pfam" id="PF07730">
    <property type="entry name" value="HisKA_3"/>
    <property type="match status" value="1"/>
</dbReference>
<evidence type="ECO:0000313" key="13">
    <source>
        <dbReference type="EMBL" id="GGZ13545.1"/>
    </source>
</evidence>
<evidence type="ECO:0000256" key="8">
    <source>
        <dbReference type="ARBA" id="ARBA00023012"/>
    </source>
</evidence>
<feature type="transmembrane region" description="Helical" evidence="10">
    <location>
        <begin position="179"/>
        <end position="203"/>
    </location>
</feature>
<keyword evidence="10" id="KW-0812">Transmembrane</keyword>
<feature type="transmembrane region" description="Helical" evidence="10">
    <location>
        <begin position="122"/>
        <end position="140"/>
    </location>
</feature>
<comment type="catalytic activity">
    <reaction evidence="1">
        <text>ATP + protein L-histidine = ADP + protein N-phospho-L-histidine.</text>
        <dbReference type="EC" id="2.7.13.3"/>
    </reaction>
</comment>
<dbReference type="InterPro" id="IPR036890">
    <property type="entry name" value="HATPase_C_sf"/>
</dbReference>
<keyword evidence="7" id="KW-0067">ATP-binding</keyword>
<reference evidence="13" key="1">
    <citation type="journal article" date="2014" name="Int. J. Syst. Evol. Microbiol.">
        <title>Complete genome sequence of Corynebacterium casei LMG S-19264T (=DSM 44701T), isolated from a smear-ripened cheese.</title>
        <authorList>
            <consortium name="US DOE Joint Genome Institute (JGI-PGF)"/>
            <person name="Walter F."/>
            <person name="Albersmeier A."/>
            <person name="Kalinowski J."/>
            <person name="Ruckert C."/>
        </authorList>
    </citation>
    <scope>NUCLEOTIDE SEQUENCE</scope>
    <source>
        <strain evidence="13">JCM 4815</strain>
    </source>
</reference>
<evidence type="ECO:0000256" key="4">
    <source>
        <dbReference type="ARBA" id="ARBA00022679"/>
    </source>
</evidence>
<dbReference type="Gene3D" id="1.20.5.1930">
    <property type="match status" value="1"/>
</dbReference>
<dbReference type="EMBL" id="BMVW01000006">
    <property type="protein sequence ID" value="GGZ13545.1"/>
    <property type="molecule type" value="Genomic_DNA"/>
</dbReference>
<evidence type="ECO:0000256" key="6">
    <source>
        <dbReference type="ARBA" id="ARBA00022777"/>
    </source>
</evidence>
<accession>A0A918PJZ0</accession>
<feature type="compositionally biased region" description="Basic and acidic residues" evidence="9">
    <location>
        <begin position="7"/>
        <end position="24"/>
    </location>
</feature>
<keyword evidence="14" id="KW-1185">Reference proteome</keyword>
<sequence length="463" mass="49421">MTHRERARTGDRRVPLPGHPDRPCPGRPDLPCSVRTPELVSIPVQGESAGGRAGNSAAGHAGIAAHHRLPGPWDGRNGEDDAAAIGRRPSWPLRSVGALLGCATALLGSLHFLLVGTALGPFLLWPLTRTSAFGVLMTGARRLAALERGRRSVFFGDRFPEHYKASDHKILRYLAVRSWTGLLCGIVIGLLAFGVVLAGVLVRGTAQGGVRWDELLTQVLLGAVLLFLDLQGLHSLAALDARTARECFGPSERELLRRRIRELATSRAAVVQAVDAERRRIERDLHDGIQQRLVALAMLLGRARRGRSPEQAEALLRQAHQESQDVLAELREVAWRVYPSALDSLGLEEALAGVSERCAVPVRTEYDVAGPLPQPVATAAYFVVSECVTNAAKHSGATAVSVRVELHGGMLVVRIQDNGRGGANPAGTGLSGLRSRVAALDGALHIDSPEGGPTTMTAELPCA</sequence>
<dbReference type="GO" id="GO:0046983">
    <property type="term" value="F:protein dimerization activity"/>
    <property type="evidence" value="ECO:0007669"/>
    <property type="project" value="InterPro"/>
</dbReference>
<organism evidence="13 14">
    <name type="scientific">Streptomyces poonensis</name>
    <dbReference type="NCBI Taxonomy" id="68255"/>
    <lineage>
        <taxon>Bacteria</taxon>
        <taxon>Bacillati</taxon>
        <taxon>Actinomycetota</taxon>
        <taxon>Actinomycetes</taxon>
        <taxon>Kitasatosporales</taxon>
        <taxon>Streptomycetaceae</taxon>
        <taxon>Streptomyces</taxon>
    </lineage>
</organism>
<evidence type="ECO:0000313" key="14">
    <source>
        <dbReference type="Proteomes" id="UP000622166"/>
    </source>
</evidence>
<dbReference type="InterPro" id="IPR011712">
    <property type="entry name" value="Sig_transdc_His_kin_sub3_dim/P"/>
</dbReference>
<feature type="domain" description="Histidine kinase/HSP90-like ATPase" evidence="11">
    <location>
        <begin position="379"/>
        <end position="461"/>
    </location>
</feature>
<reference evidence="13" key="2">
    <citation type="submission" date="2020-09" db="EMBL/GenBank/DDBJ databases">
        <authorList>
            <person name="Sun Q."/>
            <person name="Ohkuma M."/>
        </authorList>
    </citation>
    <scope>NUCLEOTIDE SEQUENCE</scope>
    <source>
        <strain evidence="13">JCM 4815</strain>
    </source>
</reference>
<keyword evidence="5" id="KW-0547">Nucleotide-binding</keyword>
<keyword evidence="8" id="KW-0902">Two-component regulatory system</keyword>
<comment type="caution">
    <text evidence="13">The sequence shown here is derived from an EMBL/GenBank/DDBJ whole genome shotgun (WGS) entry which is preliminary data.</text>
</comment>
<keyword evidence="6" id="KW-0418">Kinase</keyword>
<keyword evidence="10" id="KW-1133">Transmembrane helix</keyword>
<dbReference type="GO" id="GO:0000155">
    <property type="term" value="F:phosphorelay sensor kinase activity"/>
    <property type="evidence" value="ECO:0007669"/>
    <property type="project" value="InterPro"/>
</dbReference>
<dbReference type="InterPro" id="IPR003594">
    <property type="entry name" value="HATPase_dom"/>
</dbReference>
<feature type="transmembrane region" description="Helical" evidence="10">
    <location>
        <begin position="96"/>
        <end position="116"/>
    </location>
</feature>
<dbReference type="Proteomes" id="UP000622166">
    <property type="component" value="Unassembled WGS sequence"/>
</dbReference>
<dbReference type="Pfam" id="PF02518">
    <property type="entry name" value="HATPase_c"/>
    <property type="match status" value="1"/>
</dbReference>
<dbReference type="GO" id="GO:0016020">
    <property type="term" value="C:membrane"/>
    <property type="evidence" value="ECO:0007669"/>
    <property type="project" value="InterPro"/>
</dbReference>
<keyword evidence="10" id="KW-0472">Membrane</keyword>
<dbReference type="GO" id="GO:0005524">
    <property type="term" value="F:ATP binding"/>
    <property type="evidence" value="ECO:0007669"/>
    <property type="project" value="UniProtKB-KW"/>
</dbReference>